<keyword evidence="1" id="KW-0614">Plasmid</keyword>
<geneLocation type="plasmid" evidence="1 2">
    <name>pYPD9-1</name>
</geneLocation>
<organism evidence="1 2">
    <name type="scientific">Paenibacillus hexagrammi</name>
    <dbReference type="NCBI Taxonomy" id="2908839"/>
    <lineage>
        <taxon>Bacteria</taxon>
        <taxon>Bacillati</taxon>
        <taxon>Bacillota</taxon>
        <taxon>Bacilli</taxon>
        <taxon>Bacillales</taxon>
        <taxon>Paenibacillaceae</taxon>
        <taxon>Paenibacillus</taxon>
    </lineage>
</organism>
<evidence type="ECO:0000313" key="1">
    <source>
        <dbReference type="EMBL" id="UJF36569.1"/>
    </source>
</evidence>
<name>A0ABY3SRI6_9BACL</name>
<protein>
    <recommendedName>
        <fullName evidence="3">Phage protein</fullName>
    </recommendedName>
</protein>
<gene>
    <name evidence="1" type="ORF">L0M14_30745</name>
</gene>
<evidence type="ECO:0000313" key="2">
    <source>
        <dbReference type="Proteomes" id="UP001649230"/>
    </source>
</evidence>
<accession>A0ABY3SRI6</accession>
<dbReference type="RefSeq" id="WP_235123119.1">
    <property type="nucleotide sequence ID" value="NZ_CP090979.1"/>
</dbReference>
<reference evidence="1 2" key="1">
    <citation type="journal article" date="2024" name="Int. J. Syst. Evol. Microbiol.">
        <title>Paenibacillus hexagrammi sp. nov., a novel bacterium isolated from the gut content of Hexagrammos agrammus.</title>
        <authorList>
            <person name="Jung H.K."/>
            <person name="Kim D.G."/>
            <person name="Zin H."/>
            <person name="Park J."/>
            <person name="Jung H."/>
            <person name="Kim Y.O."/>
            <person name="Kong H.J."/>
            <person name="Kim J.W."/>
            <person name="Kim Y.S."/>
        </authorList>
    </citation>
    <scope>NUCLEOTIDE SEQUENCE [LARGE SCALE GENOMIC DNA]</scope>
    <source>
        <strain evidence="1 2">YPD9-1</strain>
    </source>
</reference>
<dbReference type="Proteomes" id="UP001649230">
    <property type="component" value="Plasmid pYPD9-1"/>
</dbReference>
<keyword evidence="2" id="KW-1185">Reference proteome</keyword>
<evidence type="ECO:0008006" key="3">
    <source>
        <dbReference type="Google" id="ProtNLM"/>
    </source>
</evidence>
<sequence length="76" mass="9165">MRDVDISKLPKFTDWKEAVEYFKARGKMEFFGWSGTENYRVYKFIRRKNGLEYFIDVCDDGTLCVIQRDTSIFKNF</sequence>
<dbReference type="EMBL" id="CP090979">
    <property type="protein sequence ID" value="UJF36569.1"/>
    <property type="molecule type" value="Genomic_DNA"/>
</dbReference>
<proteinExistence type="predicted"/>